<dbReference type="Pfam" id="PF00440">
    <property type="entry name" value="TetR_N"/>
    <property type="match status" value="1"/>
</dbReference>
<gene>
    <name evidence="4" type="ORF">A3K89_23910</name>
</gene>
<dbReference type="PANTHER" id="PTHR30055:SF226">
    <property type="entry name" value="HTH-TYPE TRANSCRIPTIONAL REGULATOR PKSA"/>
    <property type="match status" value="1"/>
</dbReference>
<dbReference type="Proteomes" id="UP000077519">
    <property type="component" value="Unassembled WGS sequence"/>
</dbReference>
<evidence type="ECO:0000256" key="1">
    <source>
        <dbReference type="ARBA" id="ARBA00023125"/>
    </source>
</evidence>
<feature type="domain" description="HTH tetR-type" evidence="3">
    <location>
        <begin position="8"/>
        <end position="68"/>
    </location>
</feature>
<proteinExistence type="predicted"/>
<evidence type="ECO:0000256" key="2">
    <source>
        <dbReference type="PROSITE-ProRule" id="PRU00335"/>
    </source>
</evidence>
<sequence>MRDTEDSDAFRLAVAKAALDLFSANGYDATSVDDIAEAAGISRRTFFRQFRGKDDVIFADHEILLTQAAEFLDRDHDDPWVAVCDAAQLVFDRFSGWKEYATLRYQVVHVNPALRDREIVTVFRYERLFVDYLRGAVPDHSHLETIQFCATVTATHNFVLRRMIRDGVATAPADLQAALSKVRASFQPSSDEVVVAVFPRGASRDAVVDAISEQLGR</sequence>
<comment type="caution">
    <text evidence="4">The sequence shown here is derived from an EMBL/GenBank/DDBJ whole genome shotgun (WGS) entry which is preliminary data.</text>
</comment>
<dbReference type="EMBL" id="LVHI01000021">
    <property type="protein sequence ID" value="OAK53047.1"/>
    <property type="molecule type" value="Genomic_DNA"/>
</dbReference>
<dbReference type="Gene3D" id="1.10.357.10">
    <property type="entry name" value="Tetracycline Repressor, domain 2"/>
    <property type="match status" value="1"/>
</dbReference>
<keyword evidence="5" id="KW-1185">Reference proteome</keyword>
<dbReference type="InterPro" id="IPR009057">
    <property type="entry name" value="Homeodomain-like_sf"/>
</dbReference>
<evidence type="ECO:0000313" key="5">
    <source>
        <dbReference type="Proteomes" id="UP000077519"/>
    </source>
</evidence>
<keyword evidence="1 2" id="KW-0238">DNA-binding</keyword>
<dbReference type="GO" id="GO:0003700">
    <property type="term" value="F:DNA-binding transcription factor activity"/>
    <property type="evidence" value="ECO:0007669"/>
    <property type="project" value="TreeGrafter"/>
</dbReference>
<name>A0A177YC05_9NOCA</name>
<dbReference type="SUPFAM" id="SSF46689">
    <property type="entry name" value="Homeodomain-like"/>
    <property type="match status" value="1"/>
</dbReference>
<dbReference type="RefSeq" id="WP_068427513.1">
    <property type="nucleotide sequence ID" value="NZ_LVHI01000021.1"/>
</dbReference>
<accession>A0A177YC05</accession>
<dbReference type="InterPro" id="IPR050109">
    <property type="entry name" value="HTH-type_TetR-like_transc_reg"/>
</dbReference>
<dbReference type="InterPro" id="IPR001647">
    <property type="entry name" value="HTH_TetR"/>
</dbReference>
<reference evidence="4 5" key="1">
    <citation type="submission" date="2016-03" db="EMBL/GenBank/DDBJ databases">
        <title>Genome sequence of Rhodococcus kyotonensis KB10.</title>
        <authorList>
            <person name="Jeong H."/>
            <person name="Hong C.E."/>
            <person name="Jo S.H."/>
            <person name="Park J.M."/>
        </authorList>
    </citation>
    <scope>NUCLEOTIDE SEQUENCE [LARGE SCALE GENOMIC DNA]</scope>
    <source>
        <strain evidence="4 5">KB10</strain>
    </source>
</reference>
<evidence type="ECO:0000313" key="4">
    <source>
        <dbReference type="EMBL" id="OAK53047.1"/>
    </source>
</evidence>
<dbReference type="GO" id="GO:0000976">
    <property type="term" value="F:transcription cis-regulatory region binding"/>
    <property type="evidence" value="ECO:0007669"/>
    <property type="project" value="TreeGrafter"/>
</dbReference>
<protein>
    <submittedName>
        <fullName evidence="4">Transcriptional regulator</fullName>
    </submittedName>
</protein>
<dbReference type="AlphaFoldDB" id="A0A177YC05"/>
<organism evidence="4 5">
    <name type="scientific">Rhodococcoides kyotonense</name>
    <dbReference type="NCBI Taxonomy" id="398843"/>
    <lineage>
        <taxon>Bacteria</taxon>
        <taxon>Bacillati</taxon>
        <taxon>Actinomycetota</taxon>
        <taxon>Actinomycetes</taxon>
        <taxon>Mycobacteriales</taxon>
        <taxon>Nocardiaceae</taxon>
        <taxon>Rhodococcoides</taxon>
    </lineage>
</organism>
<dbReference type="PANTHER" id="PTHR30055">
    <property type="entry name" value="HTH-TYPE TRANSCRIPTIONAL REGULATOR RUTR"/>
    <property type="match status" value="1"/>
</dbReference>
<dbReference type="PROSITE" id="PS50977">
    <property type="entry name" value="HTH_TETR_2"/>
    <property type="match status" value="1"/>
</dbReference>
<evidence type="ECO:0000259" key="3">
    <source>
        <dbReference type="PROSITE" id="PS50977"/>
    </source>
</evidence>
<dbReference type="PRINTS" id="PR00455">
    <property type="entry name" value="HTHTETR"/>
</dbReference>
<feature type="DNA-binding region" description="H-T-H motif" evidence="2">
    <location>
        <begin position="31"/>
        <end position="50"/>
    </location>
</feature>